<dbReference type="Pfam" id="PF20050">
    <property type="entry name" value="DUF6452"/>
    <property type="match status" value="1"/>
</dbReference>
<accession>A0A9N8J8A2</accession>
<dbReference type="RefSeq" id="WP_180861286.1">
    <property type="nucleotide sequence ID" value="NZ_CAIJDE010000063.1"/>
</dbReference>
<comment type="caution">
    <text evidence="1">The sequence shown here is derived from an EMBL/GenBank/DDBJ whole genome shotgun (WGS) entry which is preliminary data.</text>
</comment>
<sequence length="190" mass="21057">MKKIISLLLVFTFGLSSCEKDDICDANTPTTPRLVIKFYSSADPSTPRSVTNLRVVGIGPGADPNGIVFNENGTSTTKYLANGNTISIPLKIDEDITGYKFILDSDDPNPDVTNSDIITFNYTRQTSYVSRACGFKTIFLLNEQTTELPNTSGYIRTDDPDTGDGVWMKTLNLKTRNIELENETHLEILF</sequence>
<gene>
    <name evidence="1" type="ORF">FLAPXU55_04345</name>
</gene>
<dbReference type="EMBL" id="CAIJDE010000063">
    <property type="protein sequence ID" value="CAC9976617.1"/>
    <property type="molecule type" value="Genomic_DNA"/>
</dbReference>
<dbReference type="PROSITE" id="PS51257">
    <property type="entry name" value="PROKAR_LIPOPROTEIN"/>
    <property type="match status" value="1"/>
</dbReference>
<organism evidence="1 2">
    <name type="scientific">Flavobacterium panici</name>
    <dbReference type="NCBI Taxonomy" id="2654843"/>
    <lineage>
        <taxon>Bacteria</taxon>
        <taxon>Pseudomonadati</taxon>
        <taxon>Bacteroidota</taxon>
        <taxon>Flavobacteriia</taxon>
        <taxon>Flavobacteriales</taxon>
        <taxon>Flavobacteriaceae</taxon>
        <taxon>Flavobacterium</taxon>
    </lineage>
</organism>
<protein>
    <submittedName>
        <fullName evidence="1">Uncharacterized protein</fullName>
    </submittedName>
</protein>
<reference evidence="1 2" key="1">
    <citation type="submission" date="2020-06" db="EMBL/GenBank/DDBJ databases">
        <authorList>
            <person name="Criscuolo A."/>
        </authorList>
    </citation>
    <scope>NUCLEOTIDE SEQUENCE [LARGE SCALE GENOMIC DNA]</scope>
    <source>
        <strain evidence="1">PXU-55</strain>
    </source>
</reference>
<dbReference type="Proteomes" id="UP000533639">
    <property type="component" value="Unassembled WGS sequence"/>
</dbReference>
<evidence type="ECO:0000313" key="1">
    <source>
        <dbReference type="EMBL" id="CAC9976617.1"/>
    </source>
</evidence>
<dbReference type="InterPro" id="IPR045607">
    <property type="entry name" value="DUF6452"/>
</dbReference>
<evidence type="ECO:0000313" key="2">
    <source>
        <dbReference type="Proteomes" id="UP000533639"/>
    </source>
</evidence>
<name>A0A9N8J8A2_9FLAO</name>
<dbReference type="AlphaFoldDB" id="A0A9N8J8A2"/>
<keyword evidence="2" id="KW-1185">Reference proteome</keyword>
<proteinExistence type="predicted"/>